<keyword evidence="2" id="KW-0238">DNA-binding</keyword>
<evidence type="ECO:0000256" key="1">
    <source>
        <dbReference type="ARBA" id="ARBA00023015"/>
    </source>
</evidence>
<evidence type="ECO:0000256" key="2">
    <source>
        <dbReference type="ARBA" id="ARBA00023125"/>
    </source>
</evidence>
<keyword evidence="1" id="KW-0805">Transcription regulation</keyword>
<feature type="domain" description="Peptidase S24/S26A/S26B/S26C" evidence="4">
    <location>
        <begin position="88"/>
        <end position="206"/>
    </location>
</feature>
<evidence type="ECO:0000256" key="3">
    <source>
        <dbReference type="ARBA" id="ARBA00023163"/>
    </source>
</evidence>
<dbReference type="RefSeq" id="WP_184513001.1">
    <property type="nucleotide sequence ID" value="NZ_JACIJD010000001.1"/>
</dbReference>
<comment type="caution">
    <text evidence="5">The sequence shown here is derived from an EMBL/GenBank/DDBJ whole genome shotgun (WGS) entry which is preliminary data.</text>
</comment>
<evidence type="ECO:0000313" key="5">
    <source>
        <dbReference type="EMBL" id="MBB5692252.1"/>
    </source>
</evidence>
<dbReference type="SUPFAM" id="SSF51306">
    <property type="entry name" value="LexA/Signal peptidase"/>
    <property type="match status" value="1"/>
</dbReference>
<evidence type="ECO:0000259" key="4">
    <source>
        <dbReference type="Pfam" id="PF00717"/>
    </source>
</evidence>
<sequence length="211" mass="22586">MQHSDIWRALDALAAENGLSASGLARKAGLDPTAFNPSKRIGPDGRARWPSTESVAKVLAATGAGMDEFASLITGNIRASGRPSRRIPLIGLAQAGSSGYFDDGGYPVGGGWDEISLPEVGDPNAYALEISGDSMEPVFRDGDVIIVSPSAPVRRGDRVVVRTRGGEVMAKELMRQSAKRVELASLNPAHPNYSFDLEELTWMHRIVWASQ</sequence>
<dbReference type="InterPro" id="IPR039418">
    <property type="entry name" value="LexA-like"/>
</dbReference>
<keyword evidence="6" id="KW-1185">Reference proteome</keyword>
<dbReference type="AlphaFoldDB" id="A0A840YCK4"/>
<dbReference type="PANTHER" id="PTHR40661">
    <property type="match status" value="1"/>
</dbReference>
<dbReference type="InterPro" id="IPR015927">
    <property type="entry name" value="Peptidase_S24_S26A/B/C"/>
</dbReference>
<reference evidence="5 6" key="1">
    <citation type="submission" date="2020-08" db="EMBL/GenBank/DDBJ databases">
        <title>Genomic Encyclopedia of Type Strains, Phase IV (KMG-IV): sequencing the most valuable type-strain genomes for metagenomic binning, comparative biology and taxonomic classification.</title>
        <authorList>
            <person name="Goeker M."/>
        </authorList>
    </citation>
    <scope>NUCLEOTIDE SEQUENCE [LARGE SCALE GENOMIC DNA]</scope>
    <source>
        <strain evidence="5 6">DSM 25622</strain>
    </source>
</reference>
<dbReference type="GO" id="GO:0003677">
    <property type="term" value="F:DNA binding"/>
    <property type="evidence" value="ECO:0007669"/>
    <property type="project" value="UniProtKB-KW"/>
</dbReference>
<dbReference type="CDD" id="cd06529">
    <property type="entry name" value="S24_LexA-like"/>
    <property type="match status" value="1"/>
</dbReference>
<proteinExistence type="predicted"/>
<organism evidence="5 6">
    <name type="scientific">Muricoccus pecuniae</name>
    <dbReference type="NCBI Taxonomy" id="693023"/>
    <lineage>
        <taxon>Bacteria</taxon>
        <taxon>Pseudomonadati</taxon>
        <taxon>Pseudomonadota</taxon>
        <taxon>Alphaproteobacteria</taxon>
        <taxon>Acetobacterales</taxon>
        <taxon>Roseomonadaceae</taxon>
        <taxon>Muricoccus</taxon>
    </lineage>
</organism>
<protein>
    <submittedName>
        <fullName evidence="5">Phage repressor protein C with HTH and peptisase S24 domain</fullName>
    </submittedName>
</protein>
<accession>A0A840YCK4</accession>
<dbReference type="Proteomes" id="UP000580654">
    <property type="component" value="Unassembled WGS sequence"/>
</dbReference>
<evidence type="ECO:0000313" key="6">
    <source>
        <dbReference type="Proteomes" id="UP000580654"/>
    </source>
</evidence>
<keyword evidence="3" id="KW-0804">Transcription</keyword>
<dbReference type="Gene3D" id="2.10.109.10">
    <property type="entry name" value="Umud Fragment, subunit A"/>
    <property type="match status" value="1"/>
</dbReference>
<name>A0A840YCK4_9PROT</name>
<gene>
    <name evidence="5" type="ORF">FHS87_000263</name>
</gene>
<dbReference type="EMBL" id="JACIJD010000001">
    <property type="protein sequence ID" value="MBB5692252.1"/>
    <property type="molecule type" value="Genomic_DNA"/>
</dbReference>
<dbReference type="PANTHER" id="PTHR40661:SF3">
    <property type="entry name" value="FELS-1 PROPHAGE TRANSCRIPTIONAL REGULATOR"/>
    <property type="match status" value="1"/>
</dbReference>
<dbReference type="Pfam" id="PF00717">
    <property type="entry name" value="Peptidase_S24"/>
    <property type="match status" value="1"/>
</dbReference>
<dbReference type="InterPro" id="IPR036286">
    <property type="entry name" value="LexA/Signal_pep-like_sf"/>
</dbReference>